<proteinExistence type="predicted"/>
<keyword evidence="2" id="KW-0732">Signal</keyword>
<keyword evidence="3" id="KW-1185">Reference proteome</keyword>
<evidence type="ECO:0000313" key="4">
    <source>
        <dbReference type="RefSeq" id="XP_005110463.2"/>
    </source>
</evidence>
<reference evidence="4" key="1">
    <citation type="submission" date="2025-08" db="UniProtKB">
        <authorList>
            <consortium name="RefSeq"/>
        </authorList>
    </citation>
    <scope>IDENTIFICATION</scope>
</reference>
<dbReference type="Proteomes" id="UP000694888">
    <property type="component" value="Unplaced"/>
</dbReference>
<evidence type="ECO:0000313" key="3">
    <source>
        <dbReference type="Proteomes" id="UP000694888"/>
    </source>
</evidence>
<evidence type="ECO:0000256" key="1">
    <source>
        <dbReference type="SAM" id="MobiDB-lite"/>
    </source>
</evidence>
<dbReference type="RefSeq" id="XP_005110463.2">
    <property type="nucleotide sequence ID" value="XM_005110406.3"/>
</dbReference>
<accession>A0ABM0K7B7</accession>
<evidence type="ECO:0000256" key="2">
    <source>
        <dbReference type="SAM" id="SignalP"/>
    </source>
</evidence>
<protein>
    <submittedName>
        <fullName evidence="4">Uncharacterized protein LOC101860374</fullName>
    </submittedName>
</protein>
<name>A0ABM0K7B7_APLCA</name>
<sequence length="118" mass="12583">MPLQKCLLPEACVLLALMTLTLALDCSYDVDCPTGQCCGLDRNRSCSRSDYTGAESLCCRKLSCRPRQCYARSHCAPDERCETSAPGALGVCTPDDLSEISGSGDVSTDDGGFGDMEQ</sequence>
<feature type="chain" id="PRO_5045393739" evidence="2">
    <location>
        <begin position="24"/>
        <end position="118"/>
    </location>
</feature>
<gene>
    <name evidence="4" type="primary">LOC101860374</name>
</gene>
<feature type="signal peptide" evidence="2">
    <location>
        <begin position="1"/>
        <end position="23"/>
    </location>
</feature>
<organism evidence="3 4">
    <name type="scientific">Aplysia californica</name>
    <name type="common">California sea hare</name>
    <dbReference type="NCBI Taxonomy" id="6500"/>
    <lineage>
        <taxon>Eukaryota</taxon>
        <taxon>Metazoa</taxon>
        <taxon>Spiralia</taxon>
        <taxon>Lophotrochozoa</taxon>
        <taxon>Mollusca</taxon>
        <taxon>Gastropoda</taxon>
        <taxon>Heterobranchia</taxon>
        <taxon>Euthyneura</taxon>
        <taxon>Tectipleura</taxon>
        <taxon>Aplysiida</taxon>
        <taxon>Aplysioidea</taxon>
        <taxon>Aplysiidae</taxon>
        <taxon>Aplysia</taxon>
    </lineage>
</organism>
<dbReference type="GeneID" id="101860374"/>
<feature type="region of interest" description="Disordered" evidence="1">
    <location>
        <begin position="96"/>
        <end position="118"/>
    </location>
</feature>
<feature type="compositionally biased region" description="Low complexity" evidence="1">
    <location>
        <begin position="101"/>
        <end position="110"/>
    </location>
</feature>